<sequence length="53" mass="6326">MFLKVNPVSPYFGHHSKPVIQNQTKRRKTDRDSDKDFQAVLIRELNKTVTRER</sequence>
<dbReference type="GeneID" id="55613528"/>
<keyword evidence="3" id="KW-1185">Reference proteome</keyword>
<evidence type="ECO:0000256" key="1">
    <source>
        <dbReference type="SAM" id="MobiDB-lite"/>
    </source>
</evidence>
<protein>
    <submittedName>
        <fullName evidence="2">Uncharacterized protein</fullName>
    </submittedName>
</protein>
<dbReference type="RefSeq" id="YP_009843262.1">
    <property type="nucleotide sequence ID" value="NC_048747.1"/>
</dbReference>
<reference evidence="2 3" key="1">
    <citation type="submission" date="2019-01" db="EMBL/GenBank/DDBJ databases">
        <authorList>
            <person name="Le T.S."/>
            <person name="Kurtboke I."/>
        </authorList>
    </citation>
    <scope>NUCLEOTIDE SEQUENCE [LARGE SCALE GENOMIC DNA]</scope>
</reference>
<name>A0A513PWP8_9CAUD</name>
<feature type="region of interest" description="Disordered" evidence="1">
    <location>
        <begin position="1"/>
        <end position="34"/>
    </location>
</feature>
<dbReference type="EMBL" id="MK368614">
    <property type="protein sequence ID" value="QAU04315.1"/>
    <property type="molecule type" value="Genomic_DNA"/>
</dbReference>
<organism evidence="2 3">
    <name type="scientific">Vibrio phage 2 TSL-2019</name>
    <dbReference type="NCBI Taxonomy" id="2508172"/>
    <lineage>
        <taxon>Viruses</taxon>
        <taxon>Duplodnaviria</taxon>
        <taxon>Heunggongvirae</taxon>
        <taxon>Uroviricota</taxon>
        <taxon>Caudoviricetes</taxon>
        <taxon>Chimalliviridae</taxon>
        <taxon>Gorgonvirinae</taxon>
        <taxon>Aphroditevirus</taxon>
        <taxon>Aphroditevirus av2TSL2019</taxon>
    </lineage>
</organism>
<proteinExistence type="predicted"/>
<accession>A0A513PWP8</accession>
<dbReference type="KEGG" id="vg:55613528"/>
<dbReference type="Proteomes" id="UP000320660">
    <property type="component" value="Segment"/>
</dbReference>
<evidence type="ECO:0000313" key="3">
    <source>
        <dbReference type="Proteomes" id="UP000320660"/>
    </source>
</evidence>
<evidence type="ECO:0000313" key="2">
    <source>
        <dbReference type="EMBL" id="QAU04315.1"/>
    </source>
</evidence>